<comment type="function">
    <text evidence="2">Hydrolyzes RNA 2',3'-cyclic phosphodiester to an RNA 2'-phosphomonoester.</text>
</comment>
<dbReference type="GO" id="GO:0004113">
    <property type="term" value="F:2',3'-cyclic-nucleotide 3'-phosphodiesterase activity"/>
    <property type="evidence" value="ECO:0007669"/>
    <property type="project" value="InterPro"/>
</dbReference>
<evidence type="ECO:0000256" key="2">
    <source>
        <dbReference type="HAMAP-Rule" id="MF_01940"/>
    </source>
</evidence>
<comment type="catalytic activity">
    <reaction evidence="2">
        <text>a 3'-end 2',3'-cyclophospho-ribonucleotide-RNA + H2O = a 3'-end 2'-phospho-ribonucleotide-RNA + H(+)</text>
        <dbReference type="Rhea" id="RHEA:11828"/>
        <dbReference type="Rhea" id="RHEA-COMP:10464"/>
        <dbReference type="Rhea" id="RHEA-COMP:17353"/>
        <dbReference type="ChEBI" id="CHEBI:15377"/>
        <dbReference type="ChEBI" id="CHEBI:15378"/>
        <dbReference type="ChEBI" id="CHEBI:83064"/>
        <dbReference type="ChEBI" id="CHEBI:173113"/>
        <dbReference type="EC" id="3.1.4.58"/>
    </reaction>
</comment>
<dbReference type="RefSeq" id="WP_025435307.1">
    <property type="nucleotide sequence ID" value="NZ_CP007452.1"/>
</dbReference>
<comment type="similarity">
    <text evidence="2">Belongs to the 2H phosphoesterase superfamily. ThpR family.</text>
</comment>
<dbReference type="AlphaFoldDB" id="W8U5U1"/>
<dbReference type="Pfam" id="PF13563">
    <property type="entry name" value="2_5_RNA_ligase2"/>
    <property type="match status" value="1"/>
</dbReference>
<dbReference type="InterPro" id="IPR004175">
    <property type="entry name" value="RNA_CPDase"/>
</dbReference>
<proteinExistence type="inferred from homology"/>
<dbReference type="PANTHER" id="PTHR35561:SF1">
    <property type="entry name" value="RNA 2',3'-CYCLIC PHOSPHODIESTERASE"/>
    <property type="match status" value="1"/>
</dbReference>
<accession>W8U5U1</accession>
<dbReference type="OrthoDB" id="9789350at2"/>
<dbReference type="PANTHER" id="PTHR35561">
    <property type="entry name" value="RNA 2',3'-CYCLIC PHOSPHODIESTERASE"/>
    <property type="match status" value="1"/>
</dbReference>
<dbReference type="eggNOG" id="COG1514">
    <property type="taxonomic scope" value="Bacteria"/>
</dbReference>
<dbReference type="Gene3D" id="3.90.1140.10">
    <property type="entry name" value="Cyclic phosphodiesterase"/>
    <property type="match status" value="1"/>
</dbReference>
<feature type="active site" description="Proton donor" evidence="2">
    <location>
        <position position="40"/>
    </location>
</feature>
<dbReference type="HOGENOM" id="CLU_081251_3_2_9"/>
<gene>
    <name evidence="3" type="ORF">EAL2_c09970</name>
</gene>
<dbReference type="KEGG" id="eac:EAL2_c09970"/>
<protein>
    <recommendedName>
        <fullName evidence="2">RNA 2',3'-cyclic phosphodiesterase</fullName>
        <shortName evidence="2">RNA 2',3'-CPDase</shortName>
        <ecNumber evidence="2">3.1.4.58</ecNumber>
    </recommendedName>
</protein>
<dbReference type="InterPro" id="IPR009097">
    <property type="entry name" value="Cyclic_Pdiesterase"/>
</dbReference>
<dbReference type="GO" id="GO:0008664">
    <property type="term" value="F:RNA 2',3'-cyclic 3'-phosphodiesterase activity"/>
    <property type="evidence" value="ECO:0007669"/>
    <property type="project" value="UniProtKB-EC"/>
</dbReference>
<evidence type="ECO:0000256" key="1">
    <source>
        <dbReference type="ARBA" id="ARBA00022801"/>
    </source>
</evidence>
<organism evidence="3 4">
    <name type="scientific">Peptoclostridium acidaminophilum DSM 3953</name>
    <dbReference type="NCBI Taxonomy" id="1286171"/>
    <lineage>
        <taxon>Bacteria</taxon>
        <taxon>Bacillati</taxon>
        <taxon>Bacillota</taxon>
        <taxon>Clostridia</taxon>
        <taxon>Peptostreptococcales</taxon>
        <taxon>Peptoclostridiaceae</taxon>
        <taxon>Peptoclostridium</taxon>
    </lineage>
</organism>
<sequence length="174" mass="20085">MRLFIGYFLPKRISEYVHSIENELFGMNIRGSFTKQENLHLTFKFLGETDEATAEDAKRILSRYSNLDLRLSLEKLSWFEKRGSSVLYVDLVGDVPQLEGLVDDLNEDLSSAGFEKDSRRFKAHVTIARKVKLDRISREKINSIHIEPLEFKIEAFNLINSTLTRTGPIYEIIG</sequence>
<dbReference type="Proteomes" id="UP000019591">
    <property type="component" value="Chromosome"/>
</dbReference>
<dbReference type="EC" id="3.1.4.58" evidence="2"/>
<dbReference type="SUPFAM" id="SSF55144">
    <property type="entry name" value="LigT-like"/>
    <property type="match status" value="1"/>
</dbReference>
<name>W8U5U1_PEPAC</name>
<feature type="short sequence motif" description="HXTX 2" evidence="2">
    <location>
        <begin position="124"/>
        <end position="127"/>
    </location>
</feature>
<feature type="short sequence motif" description="HXTX 1" evidence="2">
    <location>
        <begin position="40"/>
        <end position="43"/>
    </location>
</feature>
<dbReference type="HAMAP" id="MF_01940">
    <property type="entry name" value="RNA_CPDase"/>
    <property type="match status" value="1"/>
</dbReference>
<feature type="active site" description="Proton acceptor" evidence="2">
    <location>
        <position position="124"/>
    </location>
</feature>
<evidence type="ECO:0000313" key="3">
    <source>
        <dbReference type="EMBL" id="AHM56296.1"/>
    </source>
</evidence>
<keyword evidence="1 2" id="KW-0378">Hydrolase</keyword>
<dbReference type="EMBL" id="CP007452">
    <property type="protein sequence ID" value="AHM56296.1"/>
    <property type="molecule type" value="Genomic_DNA"/>
</dbReference>
<dbReference type="STRING" id="1286171.EAL2_c09970"/>
<keyword evidence="4" id="KW-1185">Reference proteome</keyword>
<reference evidence="3 4" key="1">
    <citation type="journal article" date="2014" name="Genome Announc.">
        <title>Complete Genome Sequence of Amino Acid-Utilizing Eubacterium acidaminophilum al-2 (DSM 3953).</title>
        <authorList>
            <person name="Poehlein A."/>
            <person name="Andreesen J.R."/>
            <person name="Daniel R."/>
        </authorList>
    </citation>
    <scope>NUCLEOTIDE SEQUENCE [LARGE SCALE GENOMIC DNA]</scope>
    <source>
        <strain evidence="3 4">DSM 3953</strain>
    </source>
</reference>
<dbReference type="NCBIfam" id="TIGR02258">
    <property type="entry name" value="2_5_ligase"/>
    <property type="match status" value="1"/>
</dbReference>
<evidence type="ECO:0000313" key="4">
    <source>
        <dbReference type="Proteomes" id="UP000019591"/>
    </source>
</evidence>
<dbReference type="PATRIC" id="fig|1286171.3.peg.947"/>